<dbReference type="EC" id="3.5.4.29" evidence="2 3"/>
<organism evidence="4 5">
    <name type="scientific">Halosimplex litoreum</name>
    <dbReference type="NCBI Taxonomy" id="1198301"/>
    <lineage>
        <taxon>Archaea</taxon>
        <taxon>Methanobacteriati</taxon>
        <taxon>Methanobacteriota</taxon>
        <taxon>Stenosarchaea group</taxon>
        <taxon>Halobacteria</taxon>
        <taxon>Halobacteriales</taxon>
        <taxon>Haloarculaceae</taxon>
        <taxon>Halosimplex</taxon>
    </lineage>
</organism>
<dbReference type="HAMAP" id="MF_00608">
    <property type="entry name" value="GTP_cyclohydro_3"/>
    <property type="match status" value="1"/>
</dbReference>
<dbReference type="Gene3D" id="3.30.70.1230">
    <property type="entry name" value="Nucleotide cyclase"/>
    <property type="match status" value="1"/>
</dbReference>
<dbReference type="OrthoDB" id="25211at2157"/>
<dbReference type="GeneID" id="60589804"/>
<keyword evidence="2" id="KW-0342">GTP-binding</keyword>
<evidence type="ECO:0000313" key="4">
    <source>
        <dbReference type="EMBL" id="QPV65124.1"/>
    </source>
</evidence>
<dbReference type="Proteomes" id="UP000595001">
    <property type="component" value="Chromosome"/>
</dbReference>
<dbReference type="NCBIfam" id="NF002587">
    <property type="entry name" value="PRK02240.1"/>
    <property type="match status" value="1"/>
</dbReference>
<gene>
    <name evidence="2" type="primary">gch3</name>
    <name evidence="4" type="ORF">I7X12_14885</name>
</gene>
<reference evidence="4 5" key="1">
    <citation type="submission" date="2020-12" db="EMBL/GenBank/DDBJ databases">
        <title>Halosimplex halophilum sp. nov. and Halosimplex salinum sp. nov., two new members of the genus Halosimplex.</title>
        <authorList>
            <person name="Cui H.L."/>
        </authorList>
    </citation>
    <scope>NUCLEOTIDE SEQUENCE [LARGE SCALE GENOMIC DNA]</scope>
    <source>
        <strain evidence="4 5">YGH94</strain>
    </source>
</reference>
<dbReference type="KEGG" id="hlt:I7X12_14885"/>
<dbReference type="PIRSF" id="PIRSF009265">
    <property type="entry name" value="GTP_cyclohydro_3"/>
    <property type="match status" value="1"/>
</dbReference>
<keyword evidence="5" id="KW-1185">Reference proteome</keyword>
<comment type="similarity">
    <text evidence="2 3">Belongs to the archaeal-type GTP cyclohydrolase family.</text>
</comment>
<dbReference type="Pfam" id="PF05165">
    <property type="entry name" value="GCH_III"/>
    <property type="match status" value="1"/>
</dbReference>
<dbReference type="InterPro" id="IPR029787">
    <property type="entry name" value="Nucleotide_cyclase"/>
</dbReference>
<proteinExistence type="inferred from homology"/>
<protein>
    <recommendedName>
        <fullName evidence="2 3">GTP cyclohydrolase III</fullName>
        <ecNumber evidence="2 3">3.5.4.29</ecNumber>
    </recommendedName>
</protein>
<sequence length="254" mass="27384">MALVQIDEYGPWTVTPAPRRETDLQSLQAELFAELSSFVGERDGYAFYGRFDNMVAVTNGRDPESHRAFQRRVRNRYPVTVSVGVGRATTPVEALGAATEELQAAGSAQADDRREVFGVAERDLPAEARERVTVAHFDVVDATGSLTDRVNAADATLSVRRATLDLATHLREAHDSVAHFVGGDNVIAVCPDLDAAAFDETLTHVREESGIELQVGVGRGPTAHAAGDDAKEALEVCRETGTRLRGVDRVAADD</sequence>
<dbReference type="RefSeq" id="WP_198063882.1">
    <property type="nucleotide sequence ID" value="NZ_CP065856.1"/>
</dbReference>
<keyword evidence="2" id="KW-0547">Nucleotide-binding</keyword>
<comment type="function">
    <text evidence="2 3">Catalyzes the formation of 2-amino-5-formylamino-6-ribofuranosylamino-4(3H)-pyrimidinone ribonucleotide monophosphate and inorganic phosphate from GTP. Also has an independent pyrophosphate phosphohydrolase activity.</text>
</comment>
<dbReference type="AlphaFoldDB" id="A0A7U3WBX9"/>
<dbReference type="GO" id="GO:0043740">
    <property type="term" value="F:GTP cyclohydrolase IIa activity"/>
    <property type="evidence" value="ECO:0007669"/>
    <property type="project" value="UniProtKB-UniRule"/>
</dbReference>
<dbReference type="Gene3D" id="3.30.70.270">
    <property type="match status" value="1"/>
</dbReference>
<name>A0A7U3WBX9_9EURY</name>
<dbReference type="GO" id="GO:0005525">
    <property type="term" value="F:GTP binding"/>
    <property type="evidence" value="ECO:0007669"/>
    <property type="project" value="UniProtKB-KW"/>
</dbReference>
<evidence type="ECO:0000256" key="2">
    <source>
        <dbReference type="HAMAP-Rule" id="MF_00608"/>
    </source>
</evidence>
<dbReference type="PANTHER" id="PTHR42202:SF1">
    <property type="entry name" value="GTP CYCLOHYDROLASE III"/>
    <property type="match status" value="1"/>
</dbReference>
<keyword evidence="1 2" id="KW-0378">Hydrolase</keyword>
<evidence type="ECO:0000256" key="1">
    <source>
        <dbReference type="ARBA" id="ARBA00022801"/>
    </source>
</evidence>
<accession>A0A7U3WBX9</accession>
<dbReference type="InterPro" id="IPR007839">
    <property type="entry name" value="GTP_CycHdrlase_3"/>
</dbReference>
<evidence type="ECO:0000256" key="3">
    <source>
        <dbReference type="PIRNR" id="PIRNR009265"/>
    </source>
</evidence>
<comment type="catalytic activity">
    <reaction evidence="2 3">
        <text>GTP + 3 H2O = 2-amino-5-formylamino-6-(5-phospho-D-ribosylamino)pyrimidin-4(3H)-one + 2 phosphate + 2 H(+)</text>
        <dbReference type="Rhea" id="RHEA:22468"/>
        <dbReference type="ChEBI" id="CHEBI:15377"/>
        <dbReference type="ChEBI" id="CHEBI:15378"/>
        <dbReference type="ChEBI" id="CHEBI:37565"/>
        <dbReference type="ChEBI" id="CHEBI:43474"/>
        <dbReference type="ChEBI" id="CHEBI:57258"/>
        <dbReference type="EC" id="3.5.4.29"/>
    </reaction>
</comment>
<dbReference type="EMBL" id="CP065856">
    <property type="protein sequence ID" value="QPV65124.1"/>
    <property type="molecule type" value="Genomic_DNA"/>
</dbReference>
<dbReference type="PANTHER" id="PTHR42202">
    <property type="entry name" value="GTP CYCLOHYDROLASE III"/>
    <property type="match status" value="1"/>
</dbReference>
<dbReference type="InterPro" id="IPR043128">
    <property type="entry name" value="Rev_trsase/Diguanyl_cyclase"/>
</dbReference>
<evidence type="ECO:0000313" key="5">
    <source>
        <dbReference type="Proteomes" id="UP000595001"/>
    </source>
</evidence>